<organism evidence="2 3">
    <name type="scientific">Araneus ventricosus</name>
    <name type="common">Orbweaver spider</name>
    <name type="synonym">Epeira ventricosa</name>
    <dbReference type="NCBI Taxonomy" id="182803"/>
    <lineage>
        <taxon>Eukaryota</taxon>
        <taxon>Metazoa</taxon>
        <taxon>Ecdysozoa</taxon>
        <taxon>Arthropoda</taxon>
        <taxon>Chelicerata</taxon>
        <taxon>Arachnida</taxon>
        <taxon>Araneae</taxon>
        <taxon>Araneomorphae</taxon>
        <taxon>Entelegynae</taxon>
        <taxon>Araneoidea</taxon>
        <taxon>Araneidae</taxon>
        <taxon>Araneus</taxon>
    </lineage>
</organism>
<evidence type="ECO:0000313" key="3">
    <source>
        <dbReference type="Proteomes" id="UP000499080"/>
    </source>
</evidence>
<dbReference type="Proteomes" id="UP000499080">
    <property type="component" value="Unassembled WGS sequence"/>
</dbReference>
<dbReference type="AlphaFoldDB" id="A0A4Y2MCR9"/>
<feature type="compositionally biased region" description="Basic and acidic residues" evidence="1">
    <location>
        <begin position="85"/>
        <end position="94"/>
    </location>
</feature>
<dbReference type="EMBL" id="BGPR01007111">
    <property type="protein sequence ID" value="GBN24382.1"/>
    <property type="molecule type" value="Genomic_DNA"/>
</dbReference>
<evidence type="ECO:0000256" key="1">
    <source>
        <dbReference type="SAM" id="MobiDB-lite"/>
    </source>
</evidence>
<feature type="region of interest" description="Disordered" evidence="1">
    <location>
        <begin position="70"/>
        <end position="94"/>
    </location>
</feature>
<sequence>MSDAAMMPQKEMGSNPTIGYYGGCQVWVRSIQGNNTHSRSETEVSSCVVDMDPLIVEELCHKEEMTVDERISDEVSLHQKIAKGPHSEEEGTHQ</sequence>
<comment type="caution">
    <text evidence="2">The sequence shown here is derived from an EMBL/GenBank/DDBJ whole genome shotgun (WGS) entry which is preliminary data.</text>
</comment>
<gene>
    <name evidence="2" type="ORF">AVEN_93000_1</name>
</gene>
<accession>A0A4Y2MCR9</accession>
<protein>
    <submittedName>
        <fullName evidence="2">Uncharacterized protein</fullName>
    </submittedName>
</protein>
<reference evidence="2 3" key="1">
    <citation type="journal article" date="2019" name="Sci. Rep.">
        <title>Orb-weaving spider Araneus ventricosus genome elucidates the spidroin gene catalogue.</title>
        <authorList>
            <person name="Kono N."/>
            <person name="Nakamura H."/>
            <person name="Ohtoshi R."/>
            <person name="Moran D.A.P."/>
            <person name="Shinohara A."/>
            <person name="Yoshida Y."/>
            <person name="Fujiwara M."/>
            <person name="Mori M."/>
            <person name="Tomita M."/>
            <person name="Arakawa K."/>
        </authorList>
    </citation>
    <scope>NUCLEOTIDE SEQUENCE [LARGE SCALE GENOMIC DNA]</scope>
</reference>
<evidence type="ECO:0000313" key="2">
    <source>
        <dbReference type="EMBL" id="GBN24382.1"/>
    </source>
</evidence>
<keyword evidence="3" id="KW-1185">Reference proteome</keyword>
<name>A0A4Y2MCR9_ARAVE</name>
<proteinExistence type="predicted"/>